<feature type="domain" description="N-acetyltransferase" evidence="1">
    <location>
        <begin position="101"/>
        <end position="244"/>
    </location>
</feature>
<dbReference type="RefSeq" id="WP_379979105.1">
    <property type="nucleotide sequence ID" value="NZ_JBHSFV010000007.1"/>
</dbReference>
<dbReference type="InterPro" id="IPR016181">
    <property type="entry name" value="Acyl_CoA_acyltransferase"/>
</dbReference>
<keyword evidence="2" id="KW-0808">Transferase</keyword>
<organism evidence="2 3">
    <name type="scientific">Dokdonia ponticola</name>
    <dbReference type="NCBI Taxonomy" id="2041041"/>
    <lineage>
        <taxon>Bacteria</taxon>
        <taxon>Pseudomonadati</taxon>
        <taxon>Bacteroidota</taxon>
        <taxon>Flavobacteriia</taxon>
        <taxon>Flavobacteriales</taxon>
        <taxon>Flavobacteriaceae</taxon>
        <taxon>Dokdonia</taxon>
    </lineage>
</organism>
<dbReference type="PROSITE" id="PS51186">
    <property type="entry name" value="GNAT"/>
    <property type="match status" value="1"/>
</dbReference>
<keyword evidence="2" id="KW-0012">Acyltransferase</keyword>
<evidence type="ECO:0000313" key="3">
    <source>
        <dbReference type="Proteomes" id="UP001596043"/>
    </source>
</evidence>
<dbReference type="Proteomes" id="UP001596043">
    <property type="component" value="Unassembled WGS sequence"/>
</dbReference>
<protein>
    <submittedName>
        <fullName evidence="2">GNAT family N-acetyltransferase</fullName>
        <ecNumber evidence="2">2.3.1.-</ecNumber>
    </submittedName>
</protein>
<gene>
    <name evidence="2" type="ORF">ACFO3O_12035</name>
</gene>
<dbReference type="SUPFAM" id="SSF55729">
    <property type="entry name" value="Acyl-CoA N-acyltransferases (Nat)"/>
    <property type="match status" value="1"/>
</dbReference>
<sequence length="244" mass="28986">MSGYSEFYNCWIYEEADRWCVGFWISGNYFFNSKNLTKEDVKNIKDKIDFKQFKKDGFHFIGNTQLIDKLSDHNSSFTLESFKERYFYSLKEIHLKSKFSKEVNLASQEDIQEIATLYQQYYQEEYNGNNNKELTKTLENFESLQLRKLIYSLKENDKVIGFCTIMTFLSPKPNMIGTIFIDVNFRNNGNGRHLLSFVVGEILKQNDELFLMTTKENISLNRMVESIGFRKCYEHSDRIIKNHE</sequence>
<dbReference type="Gene3D" id="3.40.630.30">
    <property type="match status" value="1"/>
</dbReference>
<dbReference type="GO" id="GO:0016746">
    <property type="term" value="F:acyltransferase activity"/>
    <property type="evidence" value="ECO:0007669"/>
    <property type="project" value="UniProtKB-KW"/>
</dbReference>
<evidence type="ECO:0000259" key="1">
    <source>
        <dbReference type="PROSITE" id="PS51186"/>
    </source>
</evidence>
<dbReference type="CDD" id="cd04301">
    <property type="entry name" value="NAT_SF"/>
    <property type="match status" value="1"/>
</dbReference>
<evidence type="ECO:0000313" key="2">
    <source>
        <dbReference type="EMBL" id="MFC4634644.1"/>
    </source>
</evidence>
<dbReference type="EMBL" id="JBHSFV010000007">
    <property type="protein sequence ID" value="MFC4634644.1"/>
    <property type="molecule type" value="Genomic_DNA"/>
</dbReference>
<accession>A0ABV9HXC8</accession>
<comment type="caution">
    <text evidence="2">The sequence shown here is derived from an EMBL/GenBank/DDBJ whole genome shotgun (WGS) entry which is preliminary data.</text>
</comment>
<keyword evidence="3" id="KW-1185">Reference proteome</keyword>
<proteinExistence type="predicted"/>
<name>A0ABV9HXC8_9FLAO</name>
<dbReference type="InterPro" id="IPR000182">
    <property type="entry name" value="GNAT_dom"/>
</dbReference>
<dbReference type="EC" id="2.3.1.-" evidence="2"/>
<dbReference type="Pfam" id="PF00583">
    <property type="entry name" value="Acetyltransf_1"/>
    <property type="match status" value="1"/>
</dbReference>
<reference evidence="3" key="1">
    <citation type="journal article" date="2019" name="Int. J. Syst. Evol. Microbiol.">
        <title>The Global Catalogue of Microorganisms (GCM) 10K type strain sequencing project: providing services to taxonomists for standard genome sequencing and annotation.</title>
        <authorList>
            <consortium name="The Broad Institute Genomics Platform"/>
            <consortium name="The Broad Institute Genome Sequencing Center for Infectious Disease"/>
            <person name="Wu L."/>
            <person name="Ma J."/>
        </authorList>
    </citation>
    <scope>NUCLEOTIDE SEQUENCE [LARGE SCALE GENOMIC DNA]</scope>
    <source>
        <strain evidence="3">YJ-61-S</strain>
    </source>
</reference>